<proteinExistence type="predicted"/>
<organism evidence="1 2">
    <name type="scientific">Hominibacterium faecale</name>
    <dbReference type="NCBI Taxonomy" id="2839743"/>
    <lineage>
        <taxon>Bacteria</taxon>
        <taxon>Bacillati</taxon>
        <taxon>Bacillota</taxon>
        <taxon>Clostridia</taxon>
        <taxon>Peptostreptococcales</taxon>
        <taxon>Anaerovoracaceae</taxon>
        <taxon>Hominibacterium</taxon>
    </lineage>
</organism>
<accession>A0A9J6QVZ2</accession>
<dbReference type="InterPro" id="IPR006944">
    <property type="entry name" value="Phage/GTA_portal"/>
</dbReference>
<dbReference type="Pfam" id="PF04860">
    <property type="entry name" value="Phage_portal"/>
    <property type="match status" value="1"/>
</dbReference>
<dbReference type="Proteomes" id="UP001065549">
    <property type="component" value="Unassembled WGS sequence"/>
</dbReference>
<protein>
    <submittedName>
        <fullName evidence="1">Phage portal protein</fullName>
    </submittedName>
</protein>
<reference evidence="1" key="1">
    <citation type="submission" date="2022-09" db="EMBL/GenBank/DDBJ databases">
        <title>Culturomic study of gut microbiota in children with autism spectrum disorder.</title>
        <authorList>
            <person name="Efimov B.A."/>
            <person name="Chaplin A.V."/>
            <person name="Sokolova S.R."/>
            <person name="Pikina A.P."/>
            <person name="Korzhanova M."/>
            <person name="Belova V."/>
            <person name="Korostin D."/>
        </authorList>
    </citation>
    <scope>NUCLEOTIDE SEQUENCE</scope>
    <source>
        <strain evidence="1">ASD5510</strain>
    </source>
</reference>
<comment type="caution">
    <text evidence="1">The sequence shown here is derived from an EMBL/GenBank/DDBJ whole genome shotgun (WGS) entry which is preliminary data.</text>
</comment>
<evidence type="ECO:0000313" key="1">
    <source>
        <dbReference type="EMBL" id="MCU7379719.1"/>
    </source>
</evidence>
<dbReference type="EMBL" id="JAOSHN010000006">
    <property type="protein sequence ID" value="MCU7379719.1"/>
    <property type="molecule type" value="Genomic_DNA"/>
</dbReference>
<name>A0A9J6QVZ2_9FIRM</name>
<dbReference type="AlphaFoldDB" id="A0A9J6QVZ2"/>
<dbReference type="RefSeq" id="WP_269478620.1">
    <property type="nucleotide sequence ID" value="NZ_JAOSHN010000006.1"/>
</dbReference>
<sequence length="412" mass="47567">MSWIDKLKNRISGKNATYAGMLNGMTPIYNQFGQNIYASDVVQQAMKCIVDEFVKLRPLHVKEEGTDIIPVHGDIQSLLNNPNPIMSKADFIEKISYNYLFDLNSFIIPIYYTWKDRAGRLQRKYTAMYPVRPMQVTFIEDASGTMYVKMEFGNNFETIFPYDDIIHWRAQFSVNEYMGGNEFGQADHGPLLKTLQLNNDLLNGISRAAKSTYAVNGIVKYHAMLDTNDTPARLKEFEDRLLKSESGILPLDMKADFTPITRDIKLVDNDTLRFIDEKILRHFGVPLCILLGDYTKDQYEAFYQKTLEPKIIKLSEAFSKGLFSQRERNGYKNRIDFYPKDLVFMSTDQTLEMVRLLGDSGALYENEKRRSFGLQPLPELVGVRMQSLNYVNVDIAANYQLQEKKKESEKNE</sequence>
<gene>
    <name evidence="1" type="ORF">OBO34_15340</name>
</gene>
<keyword evidence="2" id="KW-1185">Reference proteome</keyword>
<evidence type="ECO:0000313" key="2">
    <source>
        <dbReference type="Proteomes" id="UP001065549"/>
    </source>
</evidence>